<protein>
    <submittedName>
        <fullName evidence="3">BRCT domain-containing protein</fullName>
    </submittedName>
</protein>
<keyword evidence="2" id="KW-1185">Reference proteome</keyword>
<feature type="region of interest" description="Disordered" evidence="1">
    <location>
        <begin position="354"/>
        <end position="383"/>
    </location>
</feature>
<organism evidence="2 3">
    <name type="scientific">Panagrellus redivivus</name>
    <name type="common">Microworm</name>
    <dbReference type="NCBI Taxonomy" id="6233"/>
    <lineage>
        <taxon>Eukaryota</taxon>
        <taxon>Metazoa</taxon>
        <taxon>Ecdysozoa</taxon>
        <taxon>Nematoda</taxon>
        <taxon>Chromadorea</taxon>
        <taxon>Rhabditida</taxon>
        <taxon>Tylenchina</taxon>
        <taxon>Panagrolaimomorpha</taxon>
        <taxon>Panagrolaimoidea</taxon>
        <taxon>Panagrolaimidae</taxon>
        <taxon>Panagrellus</taxon>
    </lineage>
</organism>
<dbReference type="Proteomes" id="UP000492821">
    <property type="component" value="Unassembled WGS sequence"/>
</dbReference>
<feature type="region of interest" description="Disordered" evidence="1">
    <location>
        <begin position="158"/>
        <end position="224"/>
    </location>
</feature>
<proteinExistence type="predicted"/>
<reference evidence="3" key="2">
    <citation type="submission" date="2020-10" db="UniProtKB">
        <authorList>
            <consortium name="WormBaseParasite"/>
        </authorList>
    </citation>
    <scope>IDENTIFICATION</scope>
</reference>
<accession>A0A7E4ZZ66</accession>
<sequence>MSVTVGFGIVLALDPGPPGEKYSPATVYYRNNVIFVPKGHPEAVVGSWVHLLTTKDAITILQVMAVEFGKTQVFSPTSFEVTTEFTIANDQTVHNMYCGYATVVPEHRKYVSERRGYVLGTVRPNENWELMFQLKEPPPGCPVMNSPFPYDAKYDWMQEPVDDSAPPEQVAEDNPQNPDLGGPSNPCHTPSPVVSPDFLSDGNPNALQHSDSGDFNAVSTQHQPHVDQTAALMLPKDRSSSEDSGYSTISSLASMTISQASSSVSPSEEPAVFEDVEAKPMPKYPLIGLPYRKTESPLQLPKPEFEIPTNDDDEEYLAFEKFHRKAMLTMAEMNRRPCSDKYLRFRSSEHAIPLTLPEEKEFQAPDSDGETKTADSAETPPSEKLRFTKRHVQPEVKANYSSTSNDDWYANAWTTNCSSNGYGLLPEADSNPYGRRGSYSKKPKFVNPYDRHDSMYFRNSSSNKPASSTYFGASRNLPMPPRFTQRLPQESTTRAPAYGEPVPKRYYGEPVRADSHVKRHEIDQPGPSSAPRLRFVTVHPPPSAQQDAPSTH</sequence>
<evidence type="ECO:0000256" key="1">
    <source>
        <dbReference type="SAM" id="MobiDB-lite"/>
    </source>
</evidence>
<dbReference type="AlphaFoldDB" id="A0A7E4ZZ66"/>
<evidence type="ECO:0000313" key="3">
    <source>
        <dbReference type="WBParaSite" id="Pan_g4822.t1"/>
    </source>
</evidence>
<dbReference type="WBParaSite" id="Pan_g4822.t1">
    <property type="protein sequence ID" value="Pan_g4822.t1"/>
    <property type="gene ID" value="Pan_g4822"/>
</dbReference>
<feature type="compositionally biased region" description="Basic and acidic residues" evidence="1">
    <location>
        <begin position="357"/>
        <end position="383"/>
    </location>
</feature>
<name>A0A7E4ZZ66_PANRE</name>
<reference evidence="2" key="1">
    <citation type="journal article" date="2013" name="Genetics">
        <title>The draft genome and transcriptome of Panagrellus redivivus are shaped by the harsh demands of a free-living lifestyle.</title>
        <authorList>
            <person name="Srinivasan J."/>
            <person name="Dillman A.R."/>
            <person name="Macchietto M.G."/>
            <person name="Heikkinen L."/>
            <person name="Lakso M."/>
            <person name="Fracchia K.M."/>
            <person name="Antoshechkin I."/>
            <person name="Mortazavi A."/>
            <person name="Wong G."/>
            <person name="Sternberg P.W."/>
        </authorList>
    </citation>
    <scope>NUCLEOTIDE SEQUENCE [LARGE SCALE GENOMIC DNA]</scope>
    <source>
        <strain evidence="2">MT8872</strain>
    </source>
</reference>
<feature type="compositionally biased region" description="Basic and acidic residues" evidence="1">
    <location>
        <begin position="502"/>
        <end position="523"/>
    </location>
</feature>
<feature type="compositionally biased region" description="Polar residues" evidence="1">
    <location>
        <begin position="457"/>
        <end position="471"/>
    </location>
</feature>
<evidence type="ECO:0000313" key="2">
    <source>
        <dbReference type="Proteomes" id="UP000492821"/>
    </source>
</evidence>
<feature type="region of interest" description="Disordered" evidence="1">
    <location>
        <begin position="456"/>
        <end position="552"/>
    </location>
</feature>